<comment type="caution">
    <text evidence="2">The sequence shown here is derived from an EMBL/GenBank/DDBJ whole genome shotgun (WGS) entry which is preliminary data.</text>
</comment>
<keyword evidence="1" id="KW-0472">Membrane</keyword>
<dbReference type="HOGENOM" id="CLU_063873_1_0_7"/>
<evidence type="ECO:0000256" key="1">
    <source>
        <dbReference type="SAM" id="Phobius"/>
    </source>
</evidence>
<feature type="transmembrane region" description="Helical" evidence="1">
    <location>
        <begin position="158"/>
        <end position="175"/>
    </location>
</feature>
<dbReference type="EMBL" id="AZHX01000949">
    <property type="protein sequence ID" value="ETX05445.1"/>
    <property type="molecule type" value="Genomic_DNA"/>
</dbReference>
<sequence length="260" mass="29114">MPFTLAHPAAVIPLCRRLHYPGAMSALVIGSMAPDFVYWLPLPIYREMSHRIPALFTFCLPAGFSLFLLYHILIKPPILALLPRAILMRLPQPQPIPWHLRHIILVLLAVLLGATTHITWDAFTHRDTLVTRLLPFLETPLWTGNGYVLYLYKLLQHASTLVGFGVLAIFVWRWYQRTPPRDNLGSSGLAAWQKAALATYLIVPSAIGAIRSGLHRAPWEASLIALQKFLISGAVTGIGIFTIVLITLGLLWPLIERREG</sequence>
<keyword evidence="1" id="KW-0812">Transmembrane</keyword>
<evidence type="ECO:0000313" key="2">
    <source>
        <dbReference type="EMBL" id="ETX05445.1"/>
    </source>
</evidence>
<evidence type="ECO:0000313" key="3">
    <source>
        <dbReference type="Proteomes" id="UP000019140"/>
    </source>
</evidence>
<feature type="transmembrane region" description="Helical" evidence="1">
    <location>
        <begin position="20"/>
        <end position="40"/>
    </location>
</feature>
<feature type="transmembrane region" description="Helical" evidence="1">
    <location>
        <begin position="195"/>
        <end position="214"/>
    </location>
</feature>
<organism evidence="2 3">
    <name type="scientific">Candidatus Entotheonella gemina</name>
    <dbReference type="NCBI Taxonomy" id="1429439"/>
    <lineage>
        <taxon>Bacteria</taxon>
        <taxon>Pseudomonadati</taxon>
        <taxon>Nitrospinota/Tectimicrobiota group</taxon>
        <taxon>Candidatus Tectimicrobiota</taxon>
        <taxon>Candidatus Entotheonellia</taxon>
        <taxon>Candidatus Entotheonellales</taxon>
        <taxon>Candidatus Entotheonellaceae</taxon>
        <taxon>Candidatus Entotheonella</taxon>
    </lineage>
</organism>
<feature type="transmembrane region" description="Helical" evidence="1">
    <location>
        <begin position="234"/>
        <end position="255"/>
    </location>
</feature>
<protein>
    <recommendedName>
        <fullName evidence="4">DUF4184 domain-containing protein</fullName>
    </recommendedName>
</protein>
<feature type="transmembrane region" description="Helical" evidence="1">
    <location>
        <begin position="52"/>
        <end position="73"/>
    </location>
</feature>
<keyword evidence="1" id="KW-1133">Transmembrane helix</keyword>
<dbReference type="Proteomes" id="UP000019140">
    <property type="component" value="Unassembled WGS sequence"/>
</dbReference>
<accession>W4M5G8</accession>
<dbReference type="AlphaFoldDB" id="W4M5G8"/>
<gene>
    <name evidence="2" type="ORF">ETSY2_22840</name>
</gene>
<dbReference type="Pfam" id="PF13803">
    <property type="entry name" value="DUF4184"/>
    <property type="match status" value="1"/>
</dbReference>
<dbReference type="InterPro" id="IPR025238">
    <property type="entry name" value="DUF4184"/>
</dbReference>
<keyword evidence="3" id="KW-1185">Reference proteome</keyword>
<proteinExistence type="predicted"/>
<feature type="transmembrane region" description="Helical" evidence="1">
    <location>
        <begin position="98"/>
        <end position="120"/>
    </location>
</feature>
<name>W4M5G8_9BACT</name>
<reference evidence="2 3" key="1">
    <citation type="journal article" date="2014" name="Nature">
        <title>An environmental bacterial taxon with a large and distinct metabolic repertoire.</title>
        <authorList>
            <person name="Wilson M.C."/>
            <person name="Mori T."/>
            <person name="Ruckert C."/>
            <person name="Uria A.R."/>
            <person name="Helf M.J."/>
            <person name="Takada K."/>
            <person name="Gernert C."/>
            <person name="Steffens U.A."/>
            <person name="Heycke N."/>
            <person name="Schmitt S."/>
            <person name="Rinke C."/>
            <person name="Helfrich E.J."/>
            <person name="Brachmann A.O."/>
            <person name="Gurgui C."/>
            <person name="Wakimoto T."/>
            <person name="Kracht M."/>
            <person name="Crusemann M."/>
            <person name="Hentschel U."/>
            <person name="Abe I."/>
            <person name="Matsunaga S."/>
            <person name="Kalinowski J."/>
            <person name="Takeyama H."/>
            <person name="Piel J."/>
        </authorList>
    </citation>
    <scope>NUCLEOTIDE SEQUENCE [LARGE SCALE GENOMIC DNA]</scope>
    <source>
        <strain evidence="3">TSY2</strain>
    </source>
</reference>
<evidence type="ECO:0008006" key="4">
    <source>
        <dbReference type="Google" id="ProtNLM"/>
    </source>
</evidence>